<evidence type="ECO:0008006" key="3">
    <source>
        <dbReference type="Google" id="ProtNLM"/>
    </source>
</evidence>
<reference evidence="1 2" key="1">
    <citation type="submission" date="2014-02" db="EMBL/GenBank/DDBJ databases">
        <title>Expanding our view of genomic diversity in Candidatus Accumulibacter clades.</title>
        <authorList>
            <person name="Skennerton C.T."/>
            <person name="Barr J.J."/>
            <person name="Slater F.R."/>
            <person name="Bond P.L."/>
            <person name="Tyson G.W."/>
        </authorList>
    </citation>
    <scope>NUCLEOTIDE SEQUENCE [LARGE SCALE GENOMIC DNA]</scope>
    <source>
        <strain evidence="2">BA-92</strain>
    </source>
</reference>
<name>A0A011NPB9_9PROT</name>
<dbReference type="Proteomes" id="UP000021816">
    <property type="component" value="Unassembled WGS sequence"/>
</dbReference>
<protein>
    <recommendedName>
        <fullName evidence="3">NAD-specific glutamate dehydrogenase</fullName>
    </recommendedName>
</protein>
<dbReference type="PATRIC" id="fig|1454003.3.peg.4033"/>
<dbReference type="EMBL" id="JEMX01000113">
    <property type="protein sequence ID" value="EXI77156.1"/>
    <property type="molecule type" value="Genomic_DNA"/>
</dbReference>
<comment type="caution">
    <text evidence="1">The sequence shown here is derived from an EMBL/GenBank/DDBJ whole genome shotgun (WGS) entry which is preliminary data.</text>
</comment>
<proteinExistence type="predicted"/>
<sequence length="508" mass="55244">MVMGQHDFRQINAFPLTAKLQQRQEALVEDRAFLDGRVAVIEYLRQEGVEADEGTEITLEQDQGVHFVLGVLGSLVVLLSLRSLQGCLRGLVAFHQAVTDRFEGGDQVALLGVWLQLHGDDAIDLEVVVVTGGIQLGTQVEDEVRIGGRREFGRRVVGPERGEDFLGVIHEIQDVGRVLAGVGAVETGEGLHGLDAGQSLIHVHAAEQRLVEAGLKFVGDEEDLVLVAFEGFADVATLQVRVQGLAMFREAVRAGGLVIHLAGERDQRADLVALALDVFVDSQLPAYCFDPTADDDHRLGLAAEQRNHKFAEVLDDDLDLLGNVVGVQAHPVHDALQRGASLDRLLVVVGSLVCQLEGQLVARVVLQYVEDEPLLDRLAHRIDMEGRWQIARASGLCRVRTGAEQFQRLVLRRRREGGVGDAGVAGAHCHLGRENVFGADLATVFQLRQFLLAQHGLELCRRLSGLRAMSFVGDHREALAFGGGQFAHGLDREGEGLDRADDNLLVAG</sequence>
<accession>A0A011NPB9</accession>
<gene>
    <name evidence="1" type="ORF">AW10_03972</name>
</gene>
<evidence type="ECO:0000313" key="2">
    <source>
        <dbReference type="Proteomes" id="UP000021816"/>
    </source>
</evidence>
<evidence type="ECO:0000313" key="1">
    <source>
        <dbReference type="EMBL" id="EXI77156.1"/>
    </source>
</evidence>
<dbReference type="AlphaFoldDB" id="A0A011NPB9"/>
<organism evidence="1 2">
    <name type="scientific">Candidatus Accumulibacter appositus</name>
    <dbReference type="NCBI Taxonomy" id="1454003"/>
    <lineage>
        <taxon>Bacteria</taxon>
        <taxon>Pseudomonadati</taxon>
        <taxon>Pseudomonadota</taxon>
        <taxon>Betaproteobacteria</taxon>
        <taxon>Candidatus Accumulibacter</taxon>
    </lineage>
</organism>